<feature type="domain" description="AB hydrolase-1" evidence="1">
    <location>
        <begin position="8"/>
        <end position="249"/>
    </location>
</feature>
<dbReference type="PANTHER" id="PTHR10992">
    <property type="entry name" value="METHYLESTERASE FAMILY MEMBER"/>
    <property type="match status" value="1"/>
</dbReference>
<evidence type="ECO:0000313" key="3">
    <source>
        <dbReference type="Proteomes" id="UP000575985"/>
    </source>
</evidence>
<dbReference type="EMBL" id="JACCFO010000001">
    <property type="protein sequence ID" value="NYI96629.1"/>
    <property type="molecule type" value="Genomic_DNA"/>
</dbReference>
<comment type="caution">
    <text evidence="2">The sequence shown here is derived from an EMBL/GenBank/DDBJ whole genome shotgun (WGS) entry which is preliminary data.</text>
</comment>
<name>A0A853BM24_9ACTN</name>
<evidence type="ECO:0000259" key="1">
    <source>
        <dbReference type="Pfam" id="PF12697"/>
    </source>
</evidence>
<dbReference type="SUPFAM" id="SSF53474">
    <property type="entry name" value="alpha/beta-Hydrolases"/>
    <property type="match status" value="1"/>
</dbReference>
<dbReference type="InterPro" id="IPR045889">
    <property type="entry name" value="MES/HNL"/>
</dbReference>
<dbReference type="Gene3D" id="3.40.50.1820">
    <property type="entry name" value="alpha/beta hydrolase"/>
    <property type="match status" value="1"/>
</dbReference>
<accession>A0A853BM24</accession>
<keyword evidence="3" id="KW-1185">Reference proteome</keyword>
<dbReference type="Pfam" id="PF12697">
    <property type="entry name" value="Abhydrolase_6"/>
    <property type="match status" value="1"/>
</dbReference>
<dbReference type="GO" id="GO:0003824">
    <property type="term" value="F:catalytic activity"/>
    <property type="evidence" value="ECO:0007669"/>
    <property type="project" value="UniProtKB-ARBA"/>
</dbReference>
<proteinExistence type="predicted"/>
<dbReference type="InterPro" id="IPR029058">
    <property type="entry name" value="AB_hydrolase_fold"/>
</dbReference>
<organism evidence="2 3">
    <name type="scientific">Streptomonospora nanhaiensis</name>
    <dbReference type="NCBI Taxonomy" id="1323731"/>
    <lineage>
        <taxon>Bacteria</taxon>
        <taxon>Bacillati</taxon>
        <taxon>Actinomycetota</taxon>
        <taxon>Actinomycetes</taxon>
        <taxon>Streptosporangiales</taxon>
        <taxon>Nocardiopsidaceae</taxon>
        <taxon>Streptomonospora</taxon>
    </lineage>
</organism>
<dbReference type="AlphaFoldDB" id="A0A853BM24"/>
<protein>
    <submittedName>
        <fullName evidence="2">Pimeloyl-ACP methyl ester carboxylesterase</fullName>
    </submittedName>
</protein>
<dbReference type="Proteomes" id="UP000575985">
    <property type="component" value="Unassembled WGS sequence"/>
</dbReference>
<dbReference type="PANTHER" id="PTHR10992:SF1086">
    <property type="entry name" value="AB HYDROLASE-1 DOMAIN-CONTAINING PROTEIN"/>
    <property type="match status" value="1"/>
</dbReference>
<reference evidence="2 3" key="1">
    <citation type="submission" date="2020-07" db="EMBL/GenBank/DDBJ databases">
        <title>Sequencing the genomes of 1000 actinobacteria strains.</title>
        <authorList>
            <person name="Klenk H.-P."/>
        </authorList>
    </citation>
    <scope>NUCLEOTIDE SEQUENCE [LARGE SCALE GENOMIC DNA]</scope>
    <source>
        <strain evidence="2 3">DSM 45927</strain>
    </source>
</reference>
<evidence type="ECO:0000313" key="2">
    <source>
        <dbReference type="EMBL" id="NYI96629.1"/>
    </source>
</evidence>
<gene>
    <name evidence="2" type="ORF">HNR12_002906</name>
</gene>
<dbReference type="InterPro" id="IPR000073">
    <property type="entry name" value="AB_hydrolase_1"/>
</dbReference>
<sequence>MSKQPTYVFVHGTHANAYYWSWFCQELALRGRRTLAVDLPGHGVDAVLPDAYQRQDRAALAVEPSPLAELTADDYAEHVEGIVRRAHRIGPVVLVGHSQGGVTLSLVGNRVPDLIDRLVYISAFCCVDRPSMAAYLQEPPLLTPELARITEMAAAGSPEGVARVNWRSGDPGDEAAFRAANAHTWTPAQSRAMHQMLQPDEPGSITVADARGHAETWGRIPRSYIRLTQDRLLPPALQDRWIAEADRLTPDNPFDVHSIASPHFLAREPELVDVLDRLGG</sequence>
<dbReference type="RefSeq" id="WP_179767965.1">
    <property type="nucleotide sequence ID" value="NZ_JACCFO010000001.1"/>
</dbReference>